<keyword evidence="5" id="KW-1185">Reference proteome</keyword>
<evidence type="ECO:0000313" key="4">
    <source>
        <dbReference type="EMBL" id="PYI54606.1"/>
    </source>
</evidence>
<dbReference type="SUPFAM" id="SSF55729">
    <property type="entry name" value="Acyl-CoA N-acyltransferases (Nat)"/>
    <property type="match status" value="1"/>
</dbReference>
<dbReference type="RefSeq" id="WP_110840664.1">
    <property type="nucleotide sequence ID" value="NZ_QJVJ01000005.1"/>
</dbReference>
<dbReference type="Proteomes" id="UP000247476">
    <property type="component" value="Unassembled WGS sequence"/>
</dbReference>
<evidence type="ECO:0000313" key="5">
    <source>
        <dbReference type="Proteomes" id="UP000247476"/>
    </source>
</evidence>
<accession>A0A2V5KXL9</accession>
<dbReference type="InterPro" id="IPR000182">
    <property type="entry name" value="GNAT_dom"/>
</dbReference>
<proteinExistence type="predicted"/>
<evidence type="ECO:0000256" key="1">
    <source>
        <dbReference type="ARBA" id="ARBA00022679"/>
    </source>
</evidence>
<dbReference type="PANTHER" id="PTHR43800">
    <property type="entry name" value="PEPTIDYL-LYSINE N-ACETYLTRANSFERASE YJAB"/>
    <property type="match status" value="1"/>
</dbReference>
<dbReference type="OrthoDB" id="9789605at2"/>
<dbReference type="Gene3D" id="3.40.630.30">
    <property type="match status" value="1"/>
</dbReference>
<dbReference type="CDD" id="cd04301">
    <property type="entry name" value="NAT_SF"/>
    <property type="match status" value="1"/>
</dbReference>
<reference evidence="4 5" key="1">
    <citation type="submission" date="2018-05" db="EMBL/GenBank/DDBJ databases">
        <title>Paenibacillus flagellatus sp. nov., isolated from selenium mineral soil.</title>
        <authorList>
            <person name="Dai X."/>
        </authorList>
    </citation>
    <scope>NUCLEOTIDE SEQUENCE [LARGE SCALE GENOMIC DNA]</scope>
    <source>
        <strain evidence="4 5">DXL2</strain>
    </source>
</reference>
<dbReference type="Pfam" id="PF13508">
    <property type="entry name" value="Acetyltransf_7"/>
    <property type="match status" value="1"/>
</dbReference>
<dbReference type="EMBL" id="QJVJ01000005">
    <property type="protein sequence ID" value="PYI54606.1"/>
    <property type="molecule type" value="Genomic_DNA"/>
</dbReference>
<feature type="domain" description="N-acetyltransferase" evidence="3">
    <location>
        <begin position="1"/>
        <end position="143"/>
    </location>
</feature>
<sequence length="144" mass="16336">MIRKSTEHDIGRLVDIWLDGSIRAHHFIDRDYWISKKEEMAQVYLPMAETYVEDEGNGPVGFLSLVDGYLAALFVDSAHAGQGIGRKLLEYATTLKPELELKVYRDNAGACRFYARNGFVVREETVDEATGAREHVMVWKRADG</sequence>
<evidence type="ECO:0000259" key="3">
    <source>
        <dbReference type="PROSITE" id="PS51186"/>
    </source>
</evidence>
<organism evidence="4 5">
    <name type="scientific">Paenibacillus flagellatus</name>
    <dbReference type="NCBI Taxonomy" id="2211139"/>
    <lineage>
        <taxon>Bacteria</taxon>
        <taxon>Bacillati</taxon>
        <taxon>Bacillota</taxon>
        <taxon>Bacilli</taxon>
        <taxon>Bacillales</taxon>
        <taxon>Paenibacillaceae</taxon>
        <taxon>Paenibacillus</taxon>
    </lineage>
</organism>
<dbReference type="PROSITE" id="PS51186">
    <property type="entry name" value="GNAT"/>
    <property type="match status" value="1"/>
</dbReference>
<evidence type="ECO:0000256" key="2">
    <source>
        <dbReference type="ARBA" id="ARBA00023315"/>
    </source>
</evidence>
<gene>
    <name evidence="4" type="ORF">DLM86_14210</name>
</gene>
<keyword evidence="2" id="KW-0012">Acyltransferase</keyword>
<dbReference type="PANTHER" id="PTHR43800:SF1">
    <property type="entry name" value="PEPTIDYL-LYSINE N-ACETYLTRANSFERASE YJAB"/>
    <property type="match status" value="1"/>
</dbReference>
<protein>
    <submittedName>
        <fullName evidence="4">GNAT family N-acetyltransferase</fullName>
    </submittedName>
</protein>
<name>A0A2V5KXL9_9BACL</name>
<dbReference type="AlphaFoldDB" id="A0A2V5KXL9"/>
<keyword evidence="1 4" id="KW-0808">Transferase</keyword>
<dbReference type="InterPro" id="IPR016181">
    <property type="entry name" value="Acyl_CoA_acyltransferase"/>
</dbReference>
<dbReference type="GO" id="GO:0016747">
    <property type="term" value="F:acyltransferase activity, transferring groups other than amino-acyl groups"/>
    <property type="evidence" value="ECO:0007669"/>
    <property type="project" value="InterPro"/>
</dbReference>
<comment type="caution">
    <text evidence="4">The sequence shown here is derived from an EMBL/GenBank/DDBJ whole genome shotgun (WGS) entry which is preliminary data.</text>
</comment>